<dbReference type="InterPro" id="IPR009057">
    <property type="entry name" value="Homeodomain-like_sf"/>
</dbReference>
<evidence type="ECO:0000256" key="2">
    <source>
        <dbReference type="ARBA" id="ARBA00023125"/>
    </source>
</evidence>
<accession>A0ABT8PZB8</accession>
<dbReference type="SMART" id="SM00342">
    <property type="entry name" value="HTH_ARAC"/>
    <property type="match status" value="1"/>
</dbReference>
<name>A0ABT8PZB8_9ENTR</name>
<dbReference type="SUPFAM" id="SSF46689">
    <property type="entry name" value="Homeodomain-like"/>
    <property type="match status" value="2"/>
</dbReference>
<reference evidence="5 6" key="1">
    <citation type="submission" date="2023-07" db="EMBL/GenBank/DDBJ databases">
        <title>Citrobacter selenititolerans sp. nov., isolated from seleniferous soil.</title>
        <authorList>
            <person name="Zhang S."/>
            <person name="Li K."/>
            <person name="Peng J."/>
            <person name="Wang H."/>
            <person name="Sun J."/>
            <person name="Guo Y."/>
        </authorList>
    </citation>
    <scope>NUCLEOTIDE SEQUENCE [LARGE SCALE GENOMIC DNA]</scope>
    <source>
        <strain evidence="5 6">S2-9</strain>
    </source>
</reference>
<dbReference type="InterPro" id="IPR020449">
    <property type="entry name" value="Tscrpt_reg_AraC-type_HTH"/>
</dbReference>
<dbReference type="PROSITE" id="PS01124">
    <property type="entry name" value="HTH_ARAC_FAMILY_2"/>
    <property type="match status" value="1"/>
</dbReference>
<dbReference type="Proteomes" id="UP001174867">
    <property type="component" value="Unassembled WGS sequence"/>
</dbReference>
<feature type="domain" description="HTH araC/xylS-type" evidence="4">
    <location>
        <begin position="15"/>
        <end position="113"/>
    </location>
</feature>
<dbReference type="RefSeq" id="WP_276293081.1">
    <property type="nucleotide sequence ID" value="NZ_CP119862.1"/>
</dbReference>
<dbReference type="EMBL" id="JAUJYW010000009">
    <property type="protein sequence ID" value="MDN8601659.1"/>
    <property type="molecule type" value="Genomic_DNA"/>
</dbReference>
<sequence>MACSKNNLFTKEVSNQLIALINERPEDKLQIDDLVTISGFSKFYLQSFFKAHTGISLGRFIKDIYLNHSALELVNSQNTILNIALNAGYSSQQSYCRAFRKKYNITPGELRKSGIKAEDFMPEN</sequence>
<dbReference type="Pfam" id="PF12833">
    <property type="entry name" value="HTH_18"/>
    <property type="match status" value="1"/>
</dbReference>
<keyword evidence="2" id="KW-0238">DNA-binding</keyword>
<evidence type="ECO:0000313" key="5">
    <source>
        <dbReference type="EMBL" id="MDN8601659.1"/>
    </source>
</evidence>
<organism evidence="5 6">
    <name type="scientific">Citrobacter enshiensis</name>
    <dbReference type="NCBI Taxonomy" id="2971264"/>
    <lineage>
        <taxon>Bacteria</taxon>
        <taxon>Pseudomonadati</taxon>
        <taxon>Pseudomonadota</taxon>
        <taxon>Gammaproteobacteria</taxon>
        <taxon>Enterobacterales</taxon>
        <taxon>Enterobacteriaceae</taxon>
        <taxon>Citrobacter</taxon>
    </lineage>
</organism>
<dbReference type="PANTHER" id="PTHR43280">
    <property type="entry name" value="ARAC-FAMILY TRANSCRIPTIONAL REGULATOR"/>
    <property type="match status" value="1"/>
</dbReference>
<proteinExistence type="predicted"/>
<keyword evidence="3" id="KW-0804">Transcription</keyword>
<dbReference type="InterPro" id="IPR018060">
    <property type="entry name" value="HTH_AraC"/>
</dbReference>
<keyword evidence="1" id="KW-0805">Transcription regulation</keyword>
<evidence type="ECO:0000256" key="1">
    <source>
        <dbReference type="ARBA" id="ARBA00023015"/>
    </source>
</evidence>
<gene>
    <name evidence="5" type="ORF">Q0A17_19935</name>
</gene>
<evidence type="ECO:0000313" key="6">
    <source>
        <dbReference type="Proteomes" id="UP001174867"/>
    </source>
</evidence>
<dbReference type="PANTHER" id="PTHR43280:SF2">
    <property type="entry name" value="HTH-TYPE TRANSCRIPTIONAL REGULATOR EXSA"/>
    <property type="match status" value="1"/>
</dbReference>
<dbReference type="PRINTS" id="PR00032">
    <property type="entry name" value="HTHARAC"/>
</dbReference>
<protein>
    <submittedName>
        <fullName evidence="5">AraC family transcriptional regulator</fullName>
    </submittedName>
</protein>
<evidence type="ECO:0000259" key="4">
    <source>
        <dbReference type="PROSITE" id="PS01124"/>
    </source>
</evidence>
<keyword evidence="6" id="KW-1185">Reference proteome</keyword>
<dbReference type="Gene3D" id="1.10.10.60">
    <property type="entry name" value="Homeodomain-like"/>
    <property type="match status" value="2"/>
</dbReference>
<evidence type="ECO:0000256" key="3">
    <source>
        <dbReference type="ARBA" id="ARBA00023163"/>
    </source>
</evidence>
<comment type="caution">
    <text evidence="5">The sequence shown here is derived from an EMBL/GenBank/DDBJ whole genome shotgun (WGS) entry which is preliminary data.</text>
</comment>